<dbReference type="PROSITE" id="PS50928">
    <property type="entry name" value="ABC_TM1"/>
    <property type="match status" value="1"/>
</dbReference>
<name>A0A7S8IDF5_9CHLR</name>
<evidence type="ECO:0000256" key="4">
    <source>
        <dbReference type="ARBA" id="ARBA00022692"/>
    </source>
</evidence>
<accession>A0A7S8IDF5</accession>
<evidence type="ECO:0000313" key="10">
    <source>
        <dbReference type="Proteomes" id="UP000594468"/>
    </source>
</evidence>
<keyword evidence="10" id="KW-1185">Reference proteome</keyword>
<comment type="similarity">
    <text evidence="7">Belongs to the binding-protein-dependent transport system permease family.</text>
</comment>
<dbReference type="InterPro" id="IPR000515">
    <property type="entry name" value="MetI-like"/>
</dbReference>
<dbReference type="GO" id="GO:0055085">
    <property type="term" value="P:transmembrane transport"/>
    <property type="evidence" value="ECO:0007669"/>
    <property type="project" value="InterPro"/>
</dbReference>
<comment type="subcellular location">
    <subcellularLocation>
        <location evidence="1 7">Cell membrane</location>
        <topology evidence="1 7">Multi-pass membrane protein</topology>
    </subcellularLocation>
</comment>
<feature type="transmembrane region" description="Helical" evidence="7">
    <location>
        <begin position="121"/>
        <end position="145"/>
    </location>
</feature>
<dbReference type="GO" id="GO:0005886">
    <property type="term" value="C:plasma membrane"/>
    <property type="evidence" value="ECO:0007669"/>
    <property type="project" value="UniProtKB-SubCell"/>
</dbReference>
<evidence type="ECO:0000256" key="2">
    <source>
        <dbReference type="ARBA" id="ARBA00022448"/>
    </source>
</evidence>
<dbReference type="PANTHER" id="PTHR43744:SF6">
    <property type="entry name" value="ABC TRANSPORTER PERMEASE PROTEIN YESQ-RELATED"/>
    <property type="match status" value="1"/>
</dbReference>
<keyword evidence="4 7" id="KW-0812">Transmembrane</keyword>
<keyword evidence="3" id="KW-1003">Cell membrane</keyword>
<dbReference type="InterPro" id="IPR035906">
    <property type="entry name" value="MetI-like_sf"/>
</dbReference>
<protein>
    <submittedName>
        <fullName evidence="9">Carbohydrate ABC transporter permease</fullName>
    </submittedName>
</protein>
<evidence type="ECO:0000259" key="8">
    <source>
        <dbReference type="PROSITE" id="PS50928"/>
    </source>
</evidence>
<keyword evidence="5 7" id="KW-1133">Transmembrane helix</keyword>
<feature type="transmembrane region" description="Helical" evidence="7">
    <location>
        <begin position="198"/>
        <end position="221"/>
    </location>
</feature>
<dbReference type="CDD" id="cd06261">
    <property type="entry name" value="TM_PBP2"/>
    <property type="match status" value="1"/>
</dbReference>
<proteinExistence type="inferred from homology"/>
<dbReference type="RefSeq" id="WP_195169387.1">
    <property type="nucleotide sequence ID" value="NZ_CP062983.1"/>
</dbReference>
<dbReference type="Pfam" id="PF00528">
    <property type="entry name" value="BPD_transp_1"/>
    <property type="match status" value="1"/>
</dbReference>
<sequence>MAQNVAKLTSVKIEDVRVTERIKRGLIYAVLIFGALIVFIPFAWTLSTALKAQDDVFAFPPQWIPDPIVWSNFSEAVTTRPFGRWFLNTLFVVGVSTFGTVVSASIVAFAFARLRWPGRNVLFLILLATMMLPEQVTLIPTFILFRELGWLNTFLPLIVPGFFARNAFYVFLLRQFYMTIPFDLDEAARIDGASHFQIYLYIILPMSKPALAIAAIMFAQFKWKEFLAPLIYLNNSDMFTVSLGLRTFIGETWGTEWNLMMAANIIFMIPLILVFFFAQKYFIQGVVITGVKG</sequence>
<dbReference type="AlphaFoldDB" id="A0A7S8IDF5"/>
<evidence type="ECO:0000256" key="1">
    <source>
        <dbReference type="ARBA" id="ARBA00004651"/>
    </source>
</evidence>
<evidence type="ECO:0000256" key="7">
    <source>
        <dbReference type="RuleBase" id="RU363032"/>
    </source>
</evidence>
<dbReference type="Proteomes" id="UP000594468">
    <property type="component" value="Chromosome"/>
</dbReference>
<feature type="domain" description="ABC transmembrane type-1" evidence="8">
    <location>
        <begin position="86"/>
        <end position="278"/>
    </location>
</feature>
<evidence type="ECO:0000313" key="9">
    <source>
        <dbReference type="EMBL" id="QPC81314.1"/>
    </source>
</evidence>
<organism evidence="9 10">
    <name type="scientific">Phototrophicus methaneseepsis</name>
    <dbReference type="NCBI Taxonomy" id="2710758"/>
    <lineage>
        <taxon>Bacteria</taxon>
        <taxon>Bacillati</taxon>
        <taxon>Chloroflexota</taxon>
        <taxon>Candidatus Thermofontia</taxon>
        <taxon>Phototrophicales</taxon>
        <taxon>Phototrophicaceae</taxon>
        <taxon>Phototrophicus</taxon>
    </lineage>
</organism>
<dbReference type="Gene3D" id="1.10.3720.10">
    <property type="entry name" value="MetI-like"/>
    <property type="match status" value="1"/>
</dbReference>
<dbReference type="PANTHER" id="PTHR43744">
    <property type="entry name" value="ABC TRANSPORTER PERMEASE PROTEIN MG189-RELATED-RELATED"/>
    <property type="match status" value="1"/>
</dbReference>
<feature type="transmembrane region" description="Helical" evidence="7">
    <location>
        <begin position="85"/>
        <end position="109"/>
    </location>
</feature>
<dbReference type="SUPFAM" id="SSF161098">
    <property type="entry name" value="MetI-like"/>
    <property type="match status" value="1"/>
</dbReference>
<evidence type="ECO:0000256" key="6">
    <source>
        <dbReference type="ARBA" id="ARBA00023136"/>
    </source>
</evidence>
<evidence type="ECO:0000256" key="3">
    <source>
        <dbReference type="ARBA" id="ARBA00022475"/>
    </source>
</evidence>
<keyword evidence="6 7" id="KW-0472">Membrane</keyword>
<reference evidence="9 10" key="1">
    <citation type="submission" date="2020-02" db="EMBL/GenBank/DDBJ databases">
        <authorList>
            <person name="Zheng R.K."/>
            <person name="Sun C.M."/>
        </authorList>
    </citation>
    <scope>NUCLEOTIDE SEQUENCE [LARGE SCALE GENOMIC DNA]</scope>
    <source>
        <strain evidence="10">rifampicinis</strain>
    </source>
</reference>
<feature type="transmembrane region" description="Helical" evidence="7">
    <location>
        <begin position="26"/>
        <end position="44"/>
    </location>
</feature>
<evidence type="ECO:0000256" key="5">
    <source>
        <dbReference type="ARBA" id="ARBA00022989"/>
    </source>
</evidence>
<dbReference type="EMBL" id="CP062983">
    <property type="protein sequence ID" value="QPC81314.1"/>
    <property type="molecule type" value="Genomic_DNA"/>
</dbReference>
<feature type="transmembrane region" description="Helical" evidence="7">
    <location>
        <begin position="157"/>
        <end position="177"/>
    </location>
</feature>
<gene>
    <name evidence="9" type="ORF">G4Y79_16600</name>
</gene>
<keyword evidence="2 7" id="KW-0813">Transport</keyword>
<feature type="transmembrane region" description="Helical" evidence="7">
    <location>
        <begin position="257"/>
        <end position="278"/>
    </location>
</feature>
<dbReference type="KEGG" id="pmet:G4Y79_16600"/>